<evidence type="ECO:0000256" key="4">
    <source>
        <dbReference type="ARBA" id="ARBA00023239"/>
    </source>
</evidence>
<dbReference type="CDD" id="cd04725">
    <property type="entry name" value="OMP_decarboxylase_like"/>
    <property type="match status" value="1"/>
</dbReference>
<dbReference type="GO" id="GO:0044205">
    <property type="term" value="P:'de novo' UMP biosynthetic process"/>
    <property type="evidence" value="ECO:0007669"/>
    <property type="project" value="UniProtKB-UniPathway"/>
</dbReference>
<dbReference type="NCBIfam" id="TIGR01740">
    <property type="entry name" value="pyrF"/>
    <property type="match status" value="1"/>
</dbReference>
<dbReference type="OrthoDB" id="10263753at2759"/>
<organism evidence="9 10">
    <name type="scientific">Caligus rogercresseyi</name>
    <name type="common">Sea louse</name>
    <dbReference type="NCBI Taxonomy" id="217165"/>
    <lineage>
        <taxon>Eukaryota</taxon>
        <taxon>Metazoa</taxon>
        <taxon>Ecdysozoa</taxon>
        <taxon>Arthropoda</taxon>
        <taxon>Crustacea</taxon>
        <taxon>Multicrustacea</taxon>
        <taxon>Hexanauplia</taxon>
        <taxon>Copepoda</taxon>
        <taxon>Siphonostomatoida</taxon>
        <taxon>Caligidae</taxon>
        <taxon>Caligus</taxon>
    </lineage>
</organism>
<dbReference type="InterPro" id="IPR029057">
    <property type="entry name" value="PRTase-like"/>
</dbReference>
<feature type="binding site" evidence="6">
    <location>
        <position position="144"/>
    </location>
    <ligand>
        <name>substrate</name>
    </ligand>
</feature>
<feature type="domain" description="Orotidine 5'-phosphate decarboxylase" evidence="8">
    <location>
        <begin position="116"/>
        <end position="315"/>
    </location>
</feature>
<feature type="binding site" evidence="6">
    <location>
        <position position="302"/>
    </location>
    <ligand>
        <name>substrate</name>
    </ligand>
</feature>
<feature type="binding site" evidence="6">
    <location>
        <position position="301"/>
    </location>
    <ligand>
        <name>substrate</name>
    </ligand>
</feature>
<dbReference type="GO" id="GO:0004590">
    <property type="term" value="F:orotidine-5'-phosphate decarboxylase activity"/>
    <property type="evidence" value="ECO:0007669"/>
    <property type="project" value="UniProtKB-EC"/>
</dbReference>
<feature type="non-terminal residue" evidence="9">
    <location>
        <position position="1"/>
    </location>
</feature>
<evidence type="ECO:0000259" key="8">
    <source>
        <dbReference type="SMART" id="SM00934"/>
    </source>
</evidence>
<sequence>VLETAKVLRDHGLIVEDAVVVLNRGQGGEQALKANGIRLHSLCHISYLLDVLLSSSKISKEIKGEVETFVKKNQVYPPLHAGTTDSCLMSYESRFAESANPNLKNLCRIMMSKRSNLCLAADLKDTDEIIRLVQAAGPHIVCLKTHLDFFSDEKDRSRFIERLRDLSQKYDFLIFEDRKYADIGATVVKQYERVVNIADIVTLHGLPGPGVITGLKSIAKESSSGLIVAEMSSEGNLASKEYAKECAKMAEDHLDFVLGLVSQSRLTNKIHISSKNDELSQKYVSPEEAVLHRKADVIIVGRGITSDSDRYVESAVLYKERGWKAYERRIGK</sequence>
<dbReference type="InterPro" id="IPR011060">
    <property type="entry name" value="RibuloseP-bd_barrel"/>
</dbReference>
<dbReference type="PANTHER" id="PTHR19278">
    <property type="entry name" value="OROTATE PHOSPHORIBOSYLTRANSFERASE"/>
    <property type="match status" value="1"/>
</dbReference>
<evidence type="ECO:0000313" key="9">
    <source>
        <dbReference type="EMBL" id="QQP57736.1"/>
    </source>
</evidence>
<keyword evidence="3 7" id="KW-0665">Pyrimidine biosynthesis</keyword>
<dbReference type="PANTHER" id="PTHR19278:SF9">
    <property type="entry name" value="URIDINE 5'-MONOPHOSPHATE SYNTHASE"/>
    <property type="match status" value="1"/>
</dbReference>
<accession>A0A7T8KKR1</accession>
<comment type="catalytic activity">
    <reaction evidence="7">
        <text>orotidine 5'-phosphate + H(+) = UMP + CO2</text>
        <dbReference type="Rhea" id="RHEA:11596"/>
        <dbReference type="ChEBI" id="CHEBI:15378"/>
        <dbReference type="ChEBI" id="CHEBI:16526"/>
        <dbReference type="ChEBI" id="CHEBI:57538"/>
        <dbReference type="ChEBI" id="CHEBI:57865"/>
        <dbReference type="EC" id="4.1.1.23"/>
    </reaction>
</comment>
<gene>
    <name evidence="9" type="ORF">FKW44_002822</name>
</gene>
<dbReference type="UniPathway" id="UPA00070">
    <property type="reaction ID" value="UER00120"/>
</dbReference>
<dbReference type="SUPFAM" id="SSF53271">
    <property type="entry name" value="PRTase-like"/>
    <property type="match status" value="1"/>
</dbReference>
<dbReference type="Gene3D" id="3.40.50.2020">
    <property type="match status" value="1"/>
</dbReference>
<dbReference type="Proteomes" id="UP000595437">
    <property type="component" value="Chromosome 2"/>
</dbReference>
<dbReference type="AlphaFoldDB" id="A0A7T8KKR1"/>
<name>A0A7T8KKR1_CALRO</name>
<dbReference type="EC" id="4.1.1.23" evidence="7"/>
<evidence type="ECO:0000256" key="2">
    <source>
        <dbReference type="ARBA" id="ARBA00022793"/>
    </source>
</evidence>
<feature type="active site" description="For OMPdecase activity" evidence="5">
    <location>
        <position position="177"/>
    </location>
</feature>
<keyword evidence="2 7" id="KW-0210">Decarboxylase</keyword>
<dbReference type="InterPro" id="IPR018089">
    <property type="entry name" value="OMPdecase_AS"/>
</dbReference>
<dbReference type="Gene3D" id="3.20.20.70">
    <property type="entry name" value="Aldolase class I"/>
    <property type="match status" value="1"/>
</dbReference>
<dbReference type="GO" id="GO:0006207">
    <property type="term" value="P:'de novo' pyrimidine nucleobase biosynthetic process"/>
    <property type="evidence" value="ECO:0007669"/>
    <property type="project" value="InterPro"/>
</dbReference>
<evidence type="ECO:0000256" key="1">
    <source>
        <dbReference type="ARBA" id="ARBA00004861"/>
    </source>
</evidence>
<dbReference type="InterPro" id="IPR014732">
    <property type="entry name" value="OMPdecase"/>
</dbReference>
<evidence type="ECO:0000256" key="6">
    <source>
        <dbReference type="PIRSR" id="PIRSR614732-2"/>
    </source>
</evidence>
<proteinExistence type="inferred from homology"/>
<dbReference type="GO" id="GO:0004588">
    <property type="term" value="F:orotate phosphoribosyltransferase activity"/>
    <property type="evidence" value="ECO:0007669"/>
    <property type="project" value="TreeGrafter"/>
</dbReference>
<evidence type="ECO:0000313" key="10">
    <source>
        <dbReference type="Proteomes" id="UP000595437"/>
    </source>
</evidence>
<feature type="active site" description="For OMPdecase activity" evidence="5">
    <location>
        <position position="179"/>
    </location>
</feature>
<comment type="similarity">
    <text evidence="7">Belongs to the OMP decarboxylase family.</text>
</comment>
<feature type="binding site" evidence="6">
    <location>
        <position position="122"/>
    </location>
    <ligand>
        <name>substrate</name>
    </ligand>
</feature>
<dbReference type="SUPFAM" id="SSF51366">
    <property type="entry name" value="Ribulose-phoshate binding barrel"/>
    <property type="match status" value="1"/>
</dbReference>
<dbReference type="PROSITE" id="PS00156">
    <property type="entry name" value="OMPDECASE"/>
    <property type="match status" value="1"/>
</dbReference>
<feature type="binding site" evidence="6">
    <location>
        <position position="281"/>
    </location>
    <ligand>
        <name>substrate</name>
    </ligand>
</feature>
<keyword evidence="10" id="KW-1185">Reference proteome</keyword>
<comment type="pathway">
    <text evidence="1 7">Pyrimidine metabolism; UMP biosynthesis via de novo pathway; UMP from orotate: step 2/2.</text>
</comment>
<dbReference type="Pfam" id="PF00215">
    <property type="entry name" value="OMPdecase"/>
    <property type="match status" value="1"/>
</dbReference>
<dbReference type="SMART" id="SM00934">
    <property type="entry name" value="OMPdecase"/>
    <property type="match status" value="1"/>
</dbReference>
<dbReference type="InterPro" id="IPR013785">
    <property type="entry name" value="Aldolase_TIM"/>
</dbReference>
<evidence type="ECO:0000256" key="7">
    <source>
        <dbReference type="RuleBase" id="RU000512"/>
    </source>
</evidence>
<feature type="active site" description="For OMPdecase activity" evidence="5">
    <location>
        <position position="182"/>
    </location>
</feature>
<evidence type="ECO:0000256" key="3">
    <source>
        <dbReference type="ARBA" id="ARBA00022975"/>
    </source>
</evidence>
<dbReference type="InterPro" id="IPR001754">
    <property type="entry name" value="OMPdeCOase_dom"/>
</dbReference>
<keyword evidence="4 7" id="KW-0456">Lyase</keyword>
<evidence type="ECO:0000256" key="5">
    <source>
        <dbReference type="PIRSR" id="PIRSR614732-1"/>
    </source>
</evidence>
<feature type="binding site" evidence="6">
    <location>
        <position position="232"/>
    </location>
    <ligand>
        <name>substrate</name>
    </ligand>
</feature>
<feature type="non-terminal residue" evidence="9">
    <location>
        <position position="332"/>
    </location>
</feature>
<protein>
    <recommendedName>
        <fullName evidence="7">Orotidine 5'-phosphate decarboxylase</fullName>
        <ecNumber evidence="7">4.1.1.23</ecNumber>
    </recommendedName>
</protein>
<dbReference type="EMBL" id="CP045891">
    <property type="protein sequence ID" value="QQP57736.1"/>
    <property type="molecule type" value="Genomic_DNA"/>
</dbReference>
<reference evidence="10" key="1">
    <citation type="submission" date="2021-01" db="EMBL/GenBank/DDBJ databases">
        <title>Caligus Genome Assembly.</title>
        <authorList>
            <person name="Gallardo-Escarate C."/>
        </authorList>
    </citation>
    <scope>NUCLEOTIDE SEQUENCE [LARGE SCALE GENOMIC DNA]</scope>
</reference>